<keyword evidence="9" id="KW-1185">Reference proteome</keyword>
<keyword evidence="2 6" id="KW-0813">Transport</keyword>
<feature type="transmembrane region" description="Helical" evidence="6">
    <location>
        <begin position="41"/>
        <end position="60"/>
    </location>
</feature>
<evidence type="ECO:0000256" key="2">
    <source>
        <dbReference type="ARBA" id="ARBA00022448"/>
    </source>
</evidence>
<dbReference type="AlphaFoldDB" id="A0A399F2S4"/>
<feature type="transmembrane region" description="Helical" evidence="6">
    <location>
        <begin position="169"/>
        <end position="191"/>
    </location>
</feature>
<feature type="transmembrane region" description="Helical" evidence="6">
    <location>
        <begin position="366"/>
        <end position="389"/>
    </location>
</feature>
<dbReference type="EMBL" id="QWLA01000005">
    <property type="protein sequence ID" value="RIH89132.1"/>
    <property type="molecule type" value="Genomic_DNA"/>
</dbReference>
<protein>
    <submittedName>
        <fullName evidence="8">Glycine betaine uptake system permease protein YehY</fullName>
    </submittedName>
</protein>
<feature type="domain" description="ABC transmembrane type-1" evidence="7">
    <location>
        <begin position="165"/>
        <end position="419"/>
    </location>
</feature>
<feature type="transmembrane region" description="Helical" evidence="6">
    <location>
        <begin position="100"/>
        <end position="120"/>
    </location>
</feature>
<dbReference type="SUPFAM" id="SSF161098">
    <property type="entry name" value="MetI-like"/>
    <property type="match status" value="1"/>
</dbReference>
<dbReference type="Pfam" id="PF00528">
    <property type="entry name" value="BPD_transp_1"/>
    <property type="match status" value="1"/>
</dbReference>
<keyword evidence="4 6" id="KW-1133">Transmembrane helix</keyword>
<dbReference type="RefSeq" id="WP_119275868.1">
    <property type="nucleotide sequence ID" value="NZ_QWLA01000005.1"/>
</dbReference>
<feature type="transmembrane region" description="Helical" evidence="6">
    <location>
        <begin position="198"/>
        <end position="223"/>
    </location>
</feature>
<reference evidence="8 9" key="1">
    <citation type="submission" date="2018-08" db="EMBL/GenBank/DDBJ databases">
        <title>Meiothermus roseus NBRC 110900 genome sequencing project.</title>
        <authorList>
            <person name="Da Costa M.S."/>
            <person name="Albuquerque L."/>
            <person name="Raposo P."/>
            <person name="Froufe H.J.C."/>
            <person name="Barroso C.S."/>
            <person name="Egas C."/>
        </authorList>
    </citation>
    <scope>NUCLEOTIDE SEQUENCE [LARGE SCALE GENOMIC DNA]</scope>
    <source>
        <strain evidence="8 9">NBRC 110900</strain>
    </source>
</reference>
<evidence type="ECO:0000256" key="4">
    <source>
        <dbReference type="ARBA" id="ARBA00022989"/>
    </source>
</evidence>
<evidence type="ECO:0000313" key="9">
    <source>
        <dbReference type="Proteomes" id="UP000265341"/>
    </source>
</evidence>
<comment type="caution">
    <text evidence="8">The sequence shown here is derived from an EMBL/GenBank/DDBJ whole genome shotgun (WGS) entry which is preliminary data.</text>
</comment>
<dbReference type="PANTHER" id="PTHR30177">
    <property type="entry name" value="GLYCINE BETAINE/L-PROLINE TRANSPORT SYSTEM PERMEASE PROTEIN PROW"/>
    <property type="match status" value="1"/>
</dbReference>
<dbReference type="InterPro" id="IPR000515">
    <property type="entry name" value="MetI-like"/>
</dbReference>
<dbReference type="GO" id="GO:0031460">
    <property type="term" value="P:glycine betaine transport"/>
    <property type="evidence" value="ECO:0007669"/>
    <property type="project" value="TreeGrafter"/>
</dbReference>
<evidence type="ECO:0000256" key="1">
    <source>
        <dbReference type="ARBA" id="ARBA00004141"/>
    </source>
</evidence>
<evidence type="ECO:0000313" key="8">
    <source>
        <dbReference type="EMBL" id="RIH89132.1"/>
    </source>
</evidence>
<dbReference type="PROSITE" id="PS50928">
    <property type="entry name" value="ABC_TM1"/>
    <property type="match status" value="1"/>
</dbReference>
<proteinExistence type="inferred from homology"/>
<feature type="transmembrane region" description="Helical" evidence="6">
    <location>
        <begin position="127"/>
        <end position="149"/>
    </location>
</feature>
<dbReference type="Proteomes" id="UP000265341">
    <property type="component" value="Unassembled WGS sequence"/>
</dbReference>
<feature type="transmembrane region" description="Helical" evidence="6">
    <location>
        <begin position="229"/>
        <end position="249"/>
    </location>
</feature>
<feature type="transmembrane region" description="Helical" evidence="6">
    <location>
        <begin position="299"/>
        <end position="319"/>
    </location>
</feature>
<feature type="transmembrane region" description="Helical" evidence="6">
    <location>
        <begin position="256"/>
        <end position="279"/>
    </location>
</feature>
<dbReference type="OrthoDB" id="34174at2"/>
<dbReference type="GO" id="GO:0055085">
    <property type="term" value="P:transmembrane transport"/>
    <property type="evidence" value="ECO:0007669"/>
    <property type="project" value="InterPro"/>
</dbReference>
<sequence>MLRLRELNPVALLAAGVGLLSLALPWITLKPNRLLEGTGVGVWGLEPGLAAALAAGWLALPWLRRAAYPLLLGLLTLGWAVLAGAVAGDLLEGESEVARASLAAGFWLTLLALYSASVGAPPQARRWIPLTLPLALLVALLTGSFRPLAPVVEGAAYGEQFGLEAWRHLAMASSAVVQALLVGIPLGVLAARSARFGWVLSLSGFLQTIPSLALFGLLLPILAQLGQEVSLGLALGVIAAGLFLSRLLWATSPSLGLVVAFPVGLLALVLGGTLLFNLVGPEPLRLELSQPLAAAGVRGIGAAPAVLALSLYALLPVVISTYTGLRAVPEAARDAGWGMGMSSRQLFWRVELPLASPLILEGIRGALVLTIGITTVAALIGARGLGYFILQGVQSGASDMVLVGALPVIALALLADGLLRGIGLALRRRLGLLA</sequence>
<keyword evidence="3 6" id="KW-0812">Transmembrane</keyword>
<dbReference type="CDD" id="cd06261">
    <property type="entry name" value="TM_PBP2"/>
    <property type="match status" value="1"/>
</dbReference>
<gene>
    <name evidence="8" type="primary">yehY</name>
    <name evidence="8" type="ORF">Mrose_00517</name>
</gene>
<dbReference type="GO" id="GO:0005886">
    <property type="term" value="C:plasma membrane"/>
    <property type="evidence" value="ECO:0007669"/>
    <property type="project" value="UniProtKB-SubCell"/>
</dbReference>
<evidence type="ECO:0000256" key="5">
    <source>
        <dbReference type="ARBA" id="ARBA00023136"/>
    </source>
</evidence>
<dbReference type="InterPro" id="IPR035906">
    <property type="entry name" value="MetI-like_sf"/>
</dbReference>
<comment type="similarity">
    <text evidence="6">Belongs to the binding-protein-dependent transport system permease family.</text>
</comment>
<evidence type="ECO:0000259" key="7">
    <source>
        <dbReference type="PROSITE" id="PS50928"/>
    </source>
</evidence>
<dbReference type="Gene3D" id="1.10.3720.10">
    <property type="entry name" value="MetI-like"/>
    <property type="match status" value="1"/>
</dbReference>
<comment type="subcellular location">
    <subcellularLocation>
        <location evidence="6">Cell membrane</location>
        <topology evidence="6">Multi-pass membrane protein</topology>
    </subcellularLocation>
    <subcellularLocation>
        <location evidence="1">Membrane</location>
        <topology evidence="1">Multi-pass membrane protein</topology>
    </subcellularLocation>
</comment>
<evidence type="ECO:0000256" key="3">
    <source>
        <dbReference type="ARBA" id="ARBA00022692"/>
    </source>
</evidence>
<organism evidence="8 9">
    <name type="scientific">Calidithermus roseus</name>
    <dbReference type="NCBI Taxonomy" id="1644118"/>
    <lineage>
        <taxon>Bacteria</taxon>
        <taxon>Thermotogati</taxon>
        <taxon>Deinococcota</taxon>
        <taxon>Deinococci</taxon>
        <taxon>Thermales</taxon>
        <taxon>Thermaceae</taxon>
        <taxon>Calidithermus</taxon>
    </lineage>
</organism>
<dbReference type="InterPro" id="IPR051204">
    <property type="entry name" value="ABC_transp_perm/SBD"/>
</dbReference>
<evidence type="ECO:0000256" key="6">
    <source>
        <dbReference type="RuleBase" id="RU363032"/>
    </source>
</evidence>
<name>A0A399F2S4_9DEIN</name>
<accession>A0A399F2S4</accession>
<feature type="transmembrane region" description="Helical" evidence="6">
    <location>
        <begin position="67"/>
        <end position="88"/>
    </location>
</feature>
<keyword evidence="5 6" id="KW-0472">Membrane</keyword>
<feature type="transmembrane region" description="Helical" evidence="6">
    <location>
        <begin position="401"/>
        <end position="419"/>
    </location>
</feature>
<dbReference type="PANTHER" id="PTHR30177:SF4">
    <property type="entry name" value="OSMOPROTECTANT IMPORT PERMEASE PROTEIN OSMW"/>
    <property type="match status" value="1"/>
</dbReference>